<proteinExistence type="predicted"/>
<keyword evidence="2" id="KW-1185">Reference proteome</keyword>
<evidence type="ECO:0008006" key="3">
    <source>
        <dbReference type="Google" id="ProtNLM"/>
    </source>
</evidence>
<dbReference type="Proteomes" id="UP000187181">
    <property type="component" value="Unassembled WGS sequence"/>
</dbReference>
<sequence length="143" mass="16314">MKSPPYFKLSYNPAQDFISSRWLRVGNSAEYRQALVDTCKQLHKSNAMGWLVDFSRMTSPDMRDQNWTLDLLTQSLPHTKLRKLAVVLPDDLFLEVAVERVRDGLLNVSNINLQIAQFSDSSAAKHWLVSDNDPCEGLFRNAS</sequence>
<dbReference type="STRING" id="1317125.SAMN05444128_0462"/>
<evidence type="ECO:0000313" key="2">
    <source>
        <dbReference type="Proteomes" id="UP000187181"/>
    </source>
</evidence>
<dbReference type="OrthoDB" id="853849at2"/>
<protein>
    <recommendedName>
        <fullName evidence="3">SpoIIAA-like</fullName>
    </recommendedName>
</protein>
<reference evidence="2" key="1">
    <citation type="submission" date="2017-01" db="EMBL/GenBank/DDBJ databases">
        <authorList>
            <person name="Varghese N."/>
            <person name="Submissions S."/>
        </authorList>
    </citation>
    <scope>NUCLEOTIDE SEQUENCE [LARGE SCALE GENOMIC DNA]</scope>
    <source>
        <strain evidence="2">LP100</strain>
    </source>
</reference>
<evidence type="ECO:0000313" key="1">
    <source>
        <dbReference type="EMBL" id="SIT77252.1"/>
    </source>
</evidence>
<gene>
    <name evidence="1" type="ORF">SAMN05444128_0462</name>
</gene>
<accession>A0A1R3WHE2</accession>
<dbReference type="EMBL" id="FTPP01000001">
    <property type="protein sequence ID" value="SIT77252.1"/>
    <property type="molecule type" value="Genomic_DNA"/>
</dbReference>
<organism evidence="1 2">
    <name type="scientific">Pontibacter indicus</name>
    <dbReference type="NCBI Taxonomy" id="1317125"/>
    <lineage>
        <taxon>Bacteria</taxon>
        <taxon>Pseudomonadati</taxon>
        <taxon>Bacteroidota</taxon>
        <taxon>Cytophagia</taxon>
        <taxon>Cytophagales</taxon>
        <taxon>Hymenobacteraceae</taxon>
        <taxon>Pontibacter</taxon>
    </lineage>
</organism>
<dbReference type="AlphaFoldDB" id="A0A1R3WHE2"/>
<dbReference type="RefSeq" id="WP_076665884.1">
    <property type="nucleotide sequence ID" value="NZ_FTPP01000001.1"/>
</dbReference>
<name>A0A1R3WHE2_9BACT</name>